<proteinExistence type="predicted"/>
<evidence type="ECO:0000256" key="1">
    <source>
        <dbReference type="SAM" id="Coils"/>
    </source>
</evidence>
<name>A0A0R3TGM1_RODNA</name>
<sequence length="99" mass="11018">FCISISNRFCASSLSNDASSINAPSRPEEPFAADLSLERASRAIEDTRSLLDSFEELLSKELNELAEELVSSELLGWRDDLGGVRERPGDLSRSRLWCL</sequence>
<keyword evidence="1" id="KW-0175">Coiled coil</keyword>
<reference evidence="2" key="1">
    <citation type="submission" date="2017-02" db="UniProtKB">
        <authorList>
            <consortium name="WormBaseParasite"/>
        </authorList>
    </citation>
    <scope>IDENTIFICATION</scope>
</reference>
<dbReference type="WBParaSite" id="HNAJ_0000621201-mRNA-1">
    <property type="protein sequence ID" value="HNAJ_0000621201-mRNA-1"/>
    <property type="gene ID" value="HNAJ_0000621201"/>
</dbReference>
<dbReference type="AlphaFoldDB" id="A0A0R3TGM1"/>
<accession>A0A0R3TGM1</accession>
<feature type="coiled-coil region" evidence="1">
    <location>
        <begin position="37"/>
        <end position="64"/>
    </location>
</feature>
<evidence type="ECO:0000313" key="2">
    <source>
        <dbReference type="WBParaSite" id="HNAJ_0000621201-mRNA-1"/>
    </source>
</evidence>
<protein>
    <submittedName>
        <fullName evidence="2">Vps53_N domain-containing protein</fullName>
    </submittedName>
</protein>
<organism evidence="2">
    <name type="scientific">Rodentolepis nana</name>
    <name type="common">Dwarf tapeworm</name>
    <name type="synonym">Hymenolepis nana</name>
    <dbReference type="NCBI Taxonomy" id="102285"/>
    <lineage>
        <taxon>Eukaryota</taxon>
        <taxon>Metazoa</taxon>
        <taxon>Spiralia</taxon>
        <taxon>Lophotrochozoa</taxon>
        <taxon>Platyhelminthes</taxon>
        <taxon>Cestoda</taxon>
        <taxon>Eucestoda</taxon>
        <taxon>Cyclophyllidea</taxon>
        <taxon>Hymenolepididae</taxon>
        <taxon>Rodentolepis</taxon>
    </lineage>
</organism>